<dbReference type="Gene3D" id="2.40.128.200">
    <property type="match status" value="1"/>
</dbReference>
<organism evidence="7 8">
    <name type="scientific">Chromobacterium haemolyticum</name>
    <dbReference type="NCBI Taxonomy" id="394935"/>
    <lineage>
        <taxon>Bacteria</taxon>
        <taxon>Pseudomonadati</taxon>
        <taxon>Pseudomonadota</taxon>
        <taxon>Betaproteobacteria</taxon>
        <taxon>Neisseriales</taxon>
        <taxon>Chromobacteriaceae</taxon>
        <taxon>Chromobacterium</taxon>
    </lineage>
</organism>
<gene>
    <name evidence="7" type="ORF">B0T45_04495</name>
</gene>
<evidence type="ECO:0000259" key="6">
    <source>
        <dbReference type="Pfam" id="PF09864"/>
    </source>
</evidence>
<feature type="signal peptide" evidence="5">
    <location>
        <begin position="1"/>
        <end position="18"/>
    </location>
</feature>
<accession>A0A1W0D878</accession>
<dbReference type="SUPFAM" id="SSF141488">
    <property type="entry name" value="YdhA-like"/>
    <property type="match status" value="1"/>
</dbReference>
<feature type="chain" id="PRO_5012619140" description="C-type lysozyme inhibitor domain-containing protein" evidence="5">
    <location>
        <begin position="19"/>
        <end position="114"/>
    </location>
</feature>
<feature type="domain" description="C-type lysozyme inhibitor" evidence="6">
    <location>
        <begin position="36"/>
        <end position="102"/>
    </location>
</feature>
<dbReference type="InterPro" id="IPR018660">
    <property type="entry name" value="MliC"/>
</dbReference>
<keyword evidence="3" id="KW-0564">Palmitate</keyword>
<keyword evidence="4" id="KW-0449">Lipoprotein</keyword>
<evidence type="ECO:0000256" key="1">
    <source>
        <dbReference type="ARBA" id="ARBA00022729"/>
    </source>
</evidence>
<evidence type="ECO:0000313" key="7">
    <source>
        <dbReference type="EMBL" id="OQS43225.1"/>
    </source>
</evidence>
<reference evidence="7 8" key="1">
    <citation type="submission" date="2017-02" db="EMBL/GenBank/DDBJ databases">
        <title>Chromobacterium haemolyticum H5244.</title>
        <authorList>
            <person name="Gulvik C.A."/>
        </authorList>
    </citation>
    <scope>NUCLEOTIDE SEQUENCE [LARGE SCALE GENOMIC DNA]</scope>
    <source>
        <strain evidence="7 8">H5244</strain>
    </source>
</reference>
<dbReference type="Proteomes" id="UP000192721">
    <property type="component" value="Unassembled WGS sequence"/>
</dbReference>
<proteinExistence type="predicted"/>
<dbReference type="Pfam" id="PF09864">
    <property type="entry name" value="MliC"/>
    <property type="match status" value="1"/>
</dbReference>
<protein>
    <recommendedName>
        <fullName evidence="6">C-type lysozyme inhibitor domain-containing protein</fullName>
    </recommendedName>
</protein>
<keyword evidence="1 5" id="KW-0732">Signal</keyword>
<dbReference type="AlphaFoldDB" id="A0A1W0D878"/>
<dbReference type="RefSeq" id="WP_081554736.1">
    <property type="nucleotide sequence ID" value="NZ_CP109905.1"/>
</dbReference>
<evidence type="ECO:0000256" key="2">
    <source>
        <dbReference type="ARBA" id="ARBA00023136"/>
    </source>
</evidence>
<evidence type="ECO:0000256" key="5">
    <source>
        <dbReference type="SAM" id="SignalP"/>
    </source>
</evidence>
<evidence type="ECO:0000313" key="8">
    <source>
        <dbReference type="Proteomes" id="UP000192721"/>
    </source>
</evidence>
<keyword evidence="2" id="KW-0472">Membrane</keyword>
<sequence>MKSILFAVLTLSSAAALAKPLTLPDIPAGQRQVVRYVCADGAKLTVKYYNVKNGQSFAVLPIKGKTMLLSNVVSGSGAKYAAEQYSWWTKGPEGSLRDEITDKALLDDCKESRR</sequence>
<comment type="caution">
    <text evidence="7">The sequence shown here is derived from an EMBL/GenBank/DDBJ whole genome shotgun (WGS) entry which is preliminary data.</text>
</comment>
<evidence type="ECO:0000256" key="3">
    <source>
        <dbReference type="ARBA" id="ARBA00023139"/>
    </source>
</evidence>
<evidence type="ECO:0000256" key="4">
    <source>
        <dbReference type="ARBA" id="ARBA00023288"/>
    </source>
</evidence>
<dbReference type="EMBL" id="MUKV01000003">
    <property type="protein sequence ID" value="OQS43225.1"/>
    <property type="molecule type" value="Genomic_DNA"/>
</dbReference>
<dbReference type="InterPro" id="IPR036328">
    <property type="entry name" value="MliC_sf"/>
</dbReference>
<name>A0A1W0D878_9NEIS</name>